<comment type="caution">
    <text evidence="1">The sequence shown here is derived from an EMBL/GenBank/DDBJ whole genome shotgun (WGS) entry which is preliminary data.</text>
</comment>
<dbReference type="EMBL" id="QJNS01000033">
    <property type="protein sequence ID" value="RYO92046.1"/>
    <property type="molecule type" value="Genomic_DNA"/>
</dbReference>
<sequence length="472" mass="53228">METLLFAPDLYQPDYRSAGRLASDMRRIPDMRKTWSPATGPNLLDKTAIGTYDVHMANVPLSECFAWTHELKEFPSITLATDAPRRHGLVARGTVLLRSMAQVFSVPDTPFWHAVAELVFGFIWCIRDAEVACRDCVHGACSASMVAAFADYHHFLEFLPQVLDAATQRLVEYINHVRCDHAVDGPEYKIMDSCLMGLQTVYLDVLHPKANRMQFPGGEMRSIRYRLVNSGSRTLTMQVRLEQDPLSRDDDGLVDAVACAAIGMHDASDRRHDNQASEFYNLLTIVDAYRGVEAVDMVRRFCVDVWAWAIDHAADWAILVAGRILAWQVYMARYQTAVLFDHLVPPEAGSRAVVDPYGDSALNELNPLPRSTDPRNYDLRFRCQDKARYDRLLHECLTHFHSCPGCRGYDTASWQQRVPLIGAAYSRKYTKCDCLDTISTYMVLASTDNLWLAADPAAHYTGPTGEWSSMLC</sequence>
<name>A0ABY0HHP0_9PEZI</name>
<evidence type="ECO:0000313" key="2">
    <source>
        <dbReference type="Proteomes" id="UP000294003"/>
    </source>
</evidence>
<protein>
    <submittedName>
        <fullName evidence="1">Uncharacterized protein</fullName>
    </submittedName>
</protein>
<accession>A0ABY0HHP0</accession>
<organism evidence="1 2">
    <name type="scientific">Monosporascus cannonballus</name>
    <dbReference type="NCBI Taxonomy" id="155416"/>
    <lineage>
        <taxon>Eukaryota</taxon>
        <taxon>Fungi</taxon>
        <taxon>Dikarya</taxon>
        <taxon>Ascomycota</taxon>
        <taxon>Pezizomycotina</taxon>
        <taxon>Sordariomycetes</taxon>
        <taxon>Xylariomycetidae</taxon>
        <taxon>Xylariales</taxon>
        <taxon>Xylariales incertae sedis</taxon>
        <taxon>Monosporascus</taxon>
    </lineage>
</organism>
<keyword evidence="2" id="KW-1185">Reference proteome</keyword>
<proteinExistence type="predicted"/>
<dbReference type="Proteomes" id="UP000294003">
    <property type="component" value="Unassembled WGS sequence"/>
</dbReference>
<gene>
    <name evidence="1" type="ORF">DL762_001875</name>
</gene>
<reference evidence="1 2" key="1">
    <citation type="submission" date="2018-06" db="EMBL/GenBank/DDBJ databases">
        <title>Complete Genomes of Monosporascus.</title>
        <authorList>
            <person name="Robinson A.J."/>
            <person name="Natvig D.O."/>
        </authorList>
    </citation>
    <scope>NUCLEOTIDE SEQUENCE [LARGE SCALE GENOMIC DNA]</scope>
    <source>
        <strain evidence="1 2">CBS 609.92</strain>
    </source>
</reference>
<evidence type="ECO:0000313" key="1">
    <source>
        <dbReference type="EMBL" id="RYO92046.1"/>
    </source>
</evidence>